<dbReference type="InterPro" id="IPR036097">
    <property type="entry name" value="HisK_dim/P_sf"/>
</dbReference>
<dbReference type="InterPro" id="IPR052162">
    <property type="entry name" value="Sensor_kinase/Photoreceptor"/>
</dbReference>
<organism evidence="18 19">
    <name type="scientific">Deinococcus yavapaiensis KR-236</name>
    <dbReference type="NCBI Taxonomy" id="694435"/>
    <lineage>
        <taxon>Bacteria</taxon>
        <taxon>Thermotogati</taxon>
        <taxon>Deinococcota</taxon>
        <taxon>Deinococci</taxon>
        <taxon>Deinococcales</taxon>
        <taxon>Deinococcaceae</taxon>
        <taxon>Deinococcus</taxon>
    </lineage>
</organism>
<evidence type="ECO:0000256" key="12">
    <source>
        <dbReference type="ARBA" id="ARBA00022989"/>
    </source>
</evidence>
<dbReference type="InterPro" id="IPR004358">
    <property type="entry name" value="Sig_transdc_His_kin-like_C"/>
</dbReference>
<evidence type="ECO:0000256" key="13">
    <source>
        <dbReference type="ARBA" id="ARBA00023136"/>
    </source>
</evidence>
<dbReference type="Pfam" id="PF02518">
    <property type="entry name" value="HATPase_c"/>
    <property type="match status" value="1"/>
</dbReference>
<dbReference type="Gene3D" id="3.30.565.10">
    <property type="entry name" value="Histidine kinase-like ATPase, C-terminal domain"/>
    <property type="match status" value="1"/>
</dbReference>
<evidence type="ECO:0000256" key="11">
    <source>
        <dbReference type="ARBA" id="ARBA00022777"/>
    </source>
</evidence>
<comment type="caution">
    <text evidence="18">The sequence shown here is derived from an EMBL/GenBank/DDBJ whole genome shotgun (WGS) entry which is preliminary data.</text>
</comment>
<dbReference type="PROSITE" id="PS50109">
    <property type="entry name" value="HIS_KIN"/>
    <property type="match status" value="1"/>
</dbReference>
<dbReference type="PANTHER" id="PTHR43304">
    <property type="entry name" value="PHYTOCHROME-LIKE PROTEIN CPH1"/>
    <property type="match status" value="1"/>
</dbReference>
<evidence type="ECO:0000256" key="14">
    <source>
        <dbReference type="SAM" id="Coils"/>
    </source>
</evidence>
<dbReference type="PROSITE" id="PS50112">
    <property type="entry name" value="PAS"/>
    <property type="match status" value="2"/>
</dbReference>
<keyword evidence="12" id="KW-1133">Transmembrane helix</keyword>
<dbReference type="InterPro" id="IPR001610">
    <property type="entry name" value="PAC"/>
</dbReference>
<keyword evidence="19" id="KW-1185">Reference proteome</keyword>
<evidence type="ECO:0000256" key="1">
    <source>
        <dbReference type="ARBA" id="ARBA00000085"/>
    </source>
</evidence>
<keyword evidence="10" id="KW-0547">Nucleotide-binding</keyword>
<dbReference type="EC" id="2.7.13.3" evidence="3"/>
<dbReference type="InterPro" id="IPR013655">
    <property type="entry name" value="PAS_fold_3"/>
</dbReference>
<dbReference type="FunFam" id="3.30.565.10:FF:000006">
    <property type="entry name" value="Sensor histidine kinase WalK"/>
    <property type="match status" value="1"/>
</dbReference>
<dbReference type="GO" id="GO:0000166">
    <property type="term" value="F:nucleotide binding"/>
    <property type="evidence" value="ECO:0007669"/>
    <property type="project" value="UniProtKB-KW"/>
</dbReference>
<keyword evidence="8" id="KW-0812">Transmembrane</keyword>
<dbReference type="NCBIfam" id="TIGR00229">
    <property type="entry name" value="sensory_box"/>
    <property type="match status" value="3"/>
</dbReference>
<evidence type="ECO:0000259" key="17">
    <source>
        <dbReference type="PROSITE" id="PS50113"/>
    </source>
</evidence>
<dbReference type="InterPro" id="IPR035965">
    <property type="entry name" value="PAS-like_dom_sf"/>
</dbReference>
<accession>A0A318S5T5</accession>
<evidence type="ECO:0000256" key="4">
    <source>
        <dbReference type="ARBA" id="ARBA00022475"/>
    </source>
</evidence>
<evidence type="ECO:0000256" key="5">
    <source>
        <dbReference type="ARBA" id="ARBA00022519"/>
    </source>
</evidence>
<dbReference type="InterPro" id="IPR003594">
    <property type="entry name" value="HATPase_dom"/>
</dbReference>
<dbReference type="InterPro" id="IPR003661">
    <property type="entry name" value="HisK_dim/P_dom"/>
</dbReference>
<dbReference type="CDD" id="cd00082">
    <property type="entry name" value="HisKA"/>
    <property type="match status" value="1"/>
</dbReference>
<feature type="domain" description="PAC" evidence="17">
    <location>
        <begin position="464"/>
        <end position="525"/>
    </location>
</feature>
<evidence type="ECO:0000256" key="7">
    <source>
        <dbReference type="ARBA" id="ARBA00022679"/>
    </source>
</evidence>
<dbReference type="GO" id="GO:0000155">
    <property type="term" value="F:phosphorelay sensor kinase activity"/>
    <property type="evidence" value="ECO:0007669"/>
    <property type="project" value="InterPro"/>
</dbReference>
<dbReference type="AlphaFoldDB" id="A0A318S5T5"/>
<dbReference type="PROSITE" id="PS50113">
    <property type="entry name" value="PAC"/>
    <property type="match status" value="3"/>
</dbReference>
<dbReference type="Proteomes" id="UP000248326">
    <property type="component" value="Unassembled WGS sequence"/>
</dbReference>
<dbReference type="FunFam" id="2.10.70.100:FF:000001">
    <property type="entry name" value="Sensory transduction histidine kinase"/>
    <property type="match status" value="1"/>
</dbReference>
<dbReference type="SUPFAM" id="SSF55874">
    <property type="entry name" value="ATPase domain of HSP90 chaperone/DNA topoisomerase II/histidine kinase"/>
    <property type="match status" value="1"/>
</dbReference>
<dbReference type="Gene3D" id="1.10.287.130">
    <property type="match status" value="1"/>
</dbReference>
<comment type="subcellular location">
    <subcellularLocation>
        <location evidence="2">Cell inner membrane</location>
        <topology evidence="2">Multi-pass membrane protein</topology>
    </subcellularLocation>
</comment>
<evidence type="ECO:0000259" key="16">
    <source>
        <dbReference type="PROSITE" id="PS50112"/>
    </source>
</evidence>
<dbReference type="SMART" id="SM00091">
    <property type="entry name" value="PAS"/>
    <property type="match status" value="4"/>
</dbReference>
<dbReference type="Gene3D" id="2.10.70.100">
    <property type="match status" value="1"/>
</dbReference>
<gene>
    <name evidence="18" type="ORF">DES52_111137</name>
</gene>
<dbReference type="SUPFAM" id="SSF47384">
    <property type="entry name" value="Homodimeric domain of signal transducing histidine kinase"/>
    <property type="match status" value="1"/>
</dbReference>
<keyword evidence="4" id="KW-1003">Cell membrane</keyword>
<evidence type="ECO:0000313" key="19">
    <source>
        <dbReference type="Proteomes" id="UP000248326"/>
    </source>
</evidence>
<dbReference type="RefSeq" id="WP_170131064.1">
    <property type="nucleotide sequence ID" value="NZ_QJSX01000011.1"/>
</dbReference>
<dbReference type="Pfam" id="PF08448">
    <property type="entry name" value="PAS_4"/>
    <property type="match status" value="2"/>
</dbReference>
<dbReference type="InterPro" id="IPR005467">
    <property type="entry name" value="His_kinase_dom"/>
</dbReference>
<dbReference type="InterPro" id="IPR000014">
    <property type="entry name" value="PAS"/>
</dbReference>
<evidence type="ECO:0000256" key="2">
    <source>
        <dbReference type="ARBA" id="ARBA00004429"/>
    </source>
</evidence>
<keyword evidence="7" id="KW-0808">Transferase</keyword>
<keyword evidence="14" id="KW-0175">Coiled coil</keyword>
<dbReference type="InterPro" id="IPR013656">
    <property type="entry name" value="PAS_4"/>
</dbReference>
<dbReference type="EMBL" id="QJSX01000011">
    <property type="protein sequence ID" value="PYE52965.1"/>
    <property type="molecule type" value="Genomic_DNA"/>
</dbReference>
<keyword evidence="13" id="KW-0472">Membrane</keyword>
<feature type="domain" description="Histidine kinase" evidence="15">
    <location>
        <begin position="543"/>
        <end position="756"/>
    </location>
</feature>
<keyword evidence="9" id="KW-0677">Repeat</keyword>
<dbReference type="SMART" id="SM00387">
    <property type="entry name" value="HATPase_c"/>
    <property type="match status" value="1"/>
</dbReference>
<dbReference type="InterPro" id="IPR000700">
    <property type="entry name" value="PAS-assoc_C"/>
</dbReference>
<dbReference type="CDD" id="cd00130">
    <property type="entry name" value="PAS"/>
    <property type="match status" value="3"/>
</dbReference>
<evidence type="ECO:0000256" key="10">
    <source>
        <dbReference type="ARBA" id="ARBA00022741"/>
    </source>
</evidence>
<protein>
    <recommendedName>
        <fullName evidence="3">histidine kinase</fullName>
        <ecNumber evidence="3">2.7.13.3</ecNumber>
    </recommendedName>
</protein>
<evidence type="ECO:0000256" key="8">
    <source>
        <dbReference type="ARBA" id="ARBA00022692"/>
    </source>
</evidence>
<feature type="domain" description="PAS" evidence="16">
    <location>
        <begin position="145"/>
        <end position="217"/>
    </location>
</feature>
<dbReference type="GO" id="GO:0005886">
    <property type="term" value="C:plasma membrane"/>
    <property type="evidence" value="ECO:0007669"/>
    <property type="project" value="UniProtKB-SubCell"/>
</dbReference>
<proteinExistence type="predicted"/>
<feature type="coiled-coil region" evidence="14">
    <location>
        <begin position="387"/>
        <end position="414"/>
    </location>
</feature>
<dbReference type="InterPro" id="IPR036890">
    <property type="entry name" value="HATPase_C_sf"/>
</dbReference>
<dbReference type="SUPFAM" id="SSF55785">
    <property type="entry name" value="PYP-like sensor domain (PAS domain)"/>
    <property type="match status" value="4"/>
</dbReference>
<comment type="catalytic activity">
    <reaction evidence="1">
        <text>ATP + protein L-histidine = ADP + protein N-phospho-L-histidine.</text>
        <dbReference type="EC" id="2.7.13.3"/>
    </reaction>
</comment>
<dbReference type="PRINTS" id="PR00344">
    <property type="entry name" value="BCTRLSENSOR"/>
</dbReference>
<evidence type="ECO:0000256" key="6">
    <source>
        <dbReference type="ARBA" id="ARBA00022553"/>
    </source>
</evidence>
<feature type="domain" description="PAC" evidence="17">
    <location>
        <begin position="344"/>
        <end position="396"/>
    </location>
</feature>
<name>A0A318S5T5_9DEIO</name>
<dbReference type="Pfam" id="PF08447">
    <property type="entry name" value="PAS_3"/>
    <property type="match status" value="1"/>
</dbReference>
<evidence type="ECO:0000256" key="9">
    <source>
        <dbReference type="ARBA" id="ARBA00022737"/>
    </source>
</evidence>
<evidence type="ECO:0000313" key="18">
    <source>
        <dbReference type="EMBL" id="PYE52965.1"/>
    </source>
</evidence>
<keyword evidence="11" id="KW-0418">Kinase</keyword>
<evidence type="ECO:0000256" key="3">
    <source>
        <dbReference type="ARBA" id="ARBA00012438"/>
    </source>
</evidence>
<dbReference type="SMART" id="SM00388">
    <property type="entry name" value="HisKA"/>
    <property type="match status" value="1"/>
</dbReference>
<keyword evidence="5" id="KW-0997">Cell inner membrane</keyword>
<sequence length="760" mass="85488">MTHPPPLFQPFMLSQETLGVLPVVAWVMNERGHVVFVNEAFERTCGVTMERLPSDFAELCDEHDRAFVRSAWREAHEAHATLNFEARVLTAEGYRWWHIQGMAQDAAPRAWLCLATDVHERHAALERSVAEADERARLTEALQQTLARLEMTLSAGQLGLWEADLASGKTAWEGEMDRLYGLQRGEFDGTDDHFRRLVHLDDHSRMQAAYEQALRTGVYSASFRAVHPDGSTRWLQSVARVVRDHEGRPVKLIGVNYDITERIEAAEALSASEQRFRLLAEHASDLVCLMSPEGVYLYASPSHRRILGFEPDELIGRNVYELFPPHDLSEIERSHEAVLAGRPFTVTYRGQRKDGTPLWLESTSLPILSDDGQVSQLQVTTRDVTERVEAREALERLNANLETLVRERTETLQAVIRGAPIILYSVSPDGTFVLSEGQGLGKLGLSGGEIVGQNIFELYASSPETLEFVRRALSGELATGVVKVLDLVWEMWVAPRFDEAGRVCGMIGVSTEVTERVKAEEELRRANASLRRSNEELERFAYVASHDLQQPLRAVTSFTGLLERRLEPMLDDKTRQYMTYVKDGAKRMKTLVDDLLAFARLDSAPPRFDSVNVADIARTVLQDLQAELDESGAVVTSDDLPLVRGDSSQLTQLLQNLLSNALKFRRDAPSRVHVGVTRSGMMWHFTVSDNGIGIRPEHFDRIFEMFERLHTREQYEGNGVGLAICRKIVEGHGGRLWLESTPEIGTTFHFILPGVTKGRT</sequence>
<evidence type="ECO:0000259" key="15">
    <source>
        <dbReference type="PROSITE" id="PS50109"/>
    </source>
</evidence>
<feature type="domain" description="PAS" evidence="16">
    <location>
        <begin position="272"/>
        <end position="342"/>
    </location>
</feature>
<reference evidence="18 19" key="1">
    <citation type="submission" date="2018-06" db="EMBL/GenBank/DDBJ databases">
        <title>Genomic Encyclopedia of Type Strains, Phase IV (KMG-IV): sequencing the most valuable type-strain genomes for metagenomic binning, comparative biology and taxonomic classification.</title>
        <authorList>
            <person name="Goeker M."/>
        </authorList>
    </citation>
    <scope>NUCLEOTIDE SEQUENCE [LARGE SCALE GENOMIC DNA]</scope>
    <source>
        <strain evidence="18 19">DSM 18048</strain>
    </source>
</reference>
<dbReference type="PANTHER" id="PTHR43304:SF1">
    <property type="entry name" value="PAC DOMAIN-CONTAINING PROTEIN"/>
    <property type="match status" value="1"/>
</dbReference>
<dbReference type="Gene3D" id="3.30.450.20">
    <property type="entry name" value="PAS domain"/>
    <property type="match status" value="4"/>
</dbReference>
<keyword evidence="6" id="KW-0597">Phosphoprotein</keyword>
<dbReference type="Pfam" id="PF13426">
    <property type="entry name" value="PAS_9"/>
    <property type="match status" value="1"/>
</dbReference>
<feature type="domain" description="PAC" evidence="17">
    <location>
        <begin position="219"/>
        <end position="271"/>
    </location>
</feature>
<dbReference type="Pfam" id="PF00512">
    <property type="entry name" value="HisKA"/>
    <property type="match status" value="1"/>
</dbReference>
<dbReference type="SMART" id="SM00086">
    <property type="entry name" value="PAC"/>
    <property type="match status" value="3"/>
</dbReference>